<reference evidence="1" key="1">
    <citation type="submission" date="2023-06" db="EMBL/GenBank/DDBJ databases">
        <authorList>
            <person name="Delattre M."/>
        </authorList>
    </citation>
    <scope>NUCLEOTIDE SEQUENCE</scope>
    <source>
        <strain evidence="1">AF72</strain>
    </source>
</reference>
<accession>A0AA36CK58</accession>
<sequence length="107" mass="11843">MFNTAIADAKSVAANRLVASISVPNPVKLAAHSSAERWCWARRTYACGARIASRTTESSTQFDEAPIACYFPGVPGYFPTRKRARRSHALRWFSLSPTLLFHKLGTV</sequence>
<feature type="non-terminal residue" evidence="1">
    <location>
        <position position="1"/>
    </location>
</feature>
<dbReference type="Proteomes" id="UP001177023">
    <property type="component" value="Unassembled WGS sequence"/>
</dbReference>
<organism evidence="1 2">
    <name type="scientific">Mesorhabditis spiculigera</name>
    <dbReference type="NCBI Taxonomy" id="96644"/>
    <lineage>
        <taxon>Eukaryota</taxon>
        <taxon>Metazoa</taxon>
        <taxon>Ecdysozoa</taxon>
        <taxon>Nematoda</taxon>
        <taxon>Chromadorea</taxon>
        <taxon>Rhabditida</taxon>
        <taxon>Rhabditina</taxon>
        <taxon>Rhabditomorpha</taxon>
        <taxon>Rhabditoidea</taxon>
        <taxon>Rhabditidae</taxon>
        <taxon>Mesorhabditinae</taxon>
        <taxon>Mesorhabditis</taxon>
    </lineage>
</organism>
<dbReference type="AlphaFoldDB" id="A0AA36CK58"/>
<name>A0AA36CK58_9BILA</name>
<protein>
    <submittedName>
        <fullName evidence="1">Uncharacterized protein</fullName>
    </submittedName>
</protein>
<keyword evidence="2" id="KW-1185">Reference proteome</keyword>
<comment type="caution">
    <text evidence="1">The sequence shown here is derived from an EMBL/GenBank/DDBJ whole genome shotgun (WGS) entry which is preliminary data.</text>
</comment>
<evidence type="ECO:0000313" key="1">
    <source>
        <dbReference type="EMBL" id="CAJ0569852.1"/>
    </source>
</evidence>
<proteinExistence type="predicted"/>
<gene>
    <name evidence="1" type="ORF">MSPICULIGERA_LOCUS8310</name>
</gene>
<dbReference type="EMBL" id="CATQJA010002161">
    <property type="protein sequence ID" value="CAJ0569852.1"/>
    <property type="molecule type" value="Genomic_DNA"/>
</dbReference>
<evidence type="ECO:0000313" key="2">
    <source>
        <dbReference type="Proteomes" id="UP001177023"/>
    </source>
</evidence>